<evidence type="ECO:0000256" key="2">
    <source>
        <dbReference type="ARBA" id="ARBA00022490"/>
    </source>
</evidence>
<evidence type="ECO:0000313" key="6">
    <source>
        <dbReference type="EMBL" id="GFT86561.1"/>
    </source>
</evidence>
<dbReference type="SUPFAM" id="SSF47473">
    <property type="entry name" value="EF-hand"/>
    <property type="match status" value="1"/>
</dbReference>
<dbReference type="PROSITE" id="PS51336">
    <property type="entry name" value="DM10"/>
    <property type="match status" value="1"/>
</dbReference>
<gene>
    <name evidence="6" type="primary">EFHC2</name>
    <name evidence="6" type="ORF">NPIL_283741</name>
</gene>
<comment type="caution">
    <text evidence="6">The sequence shown here is derived from an EMBL/GenBank/DDBJ whole genome shotgun (WGS) entry which is preliminary data.</text>
</comment>
<evidence type="ECO:0000256" key="3">
    <source>
        <dbReference type="ARBA" id="ARBA00023212"/>
    </source>
</evidence>
<dbReference type="InterPro" id="IPR006602">
    <property type="entry name" value="DM10_dom"/>
</dbReference>
<dbReference type="Proteomes" id="UP000887013">
    <property type="component" value="Unassembled WGS sequence"/>
</dbReference>
<proteinExistence type="predicted"/>
<keyword evidence="2" id="KW-0963">Cytoplasm</keyword>
<dbReference type="EMBL" id="BMAW01119816">
    <property type="protein sequence ID" value="GFT86561.1"/>
    <property type="molecule type" value="Genomic_DNA"/>
</dbReference>
<dbReference type="OrthoDB" id="6360546at2759"/>
<name>A0A8X6U7N1_NEPPI</name>
<dbReference type="InterPro" id="IPR011992">
    <property type="entry name" value="EF-hand-dom_pair"/>
</dbReference>
<evidence type="ECO:0000313" key="7">
    <source>
        <dbReference type="Proteomes" id="UP000887013"/>
    </source>
</evidence>
<reference evidence="6" key="1">
    <citation type="submission" date="2020-08" db="EMBL/GenBank/DDBJ databases">
        <title>Multicomponent nature underlies the extraordinary mechanical properties of spider dragline silk.</title>
        <authorList>
            <person name="Kono N."/>
            <person name="Nakamura H."/>
            <person name="Mori M."/>
            <person name="Yoshida Y."/>
            <person name="Ohtoshi R."/>
            <person name="Malay A.D."/>
            <person name="Moran D.A.P."/>
            <person name="Tomita M."/>
            <person name="Numata K."/>
            <person name="Arakawa K."/>
        </authorList>
    </citation>
    <scope>NUCLEOTIDE SEQUENCE</scope>
</reference>
<feature type="domain" description="DM10" evidence="5">
    <location>
        <begin position="1"/>
        <end position="31"/>
    </location>
</feature>
<organism evidence="6 7">
    <name type="scientific">Nephila pilipes</name>
    <name type="common">Giant wood spider</name>
    <name type="synonym">Nephila maculata</name>
    <dbReference type="NCBI Taxonomy" id="299642"/>
    <lineage>
        <taxon>Eukaryota</taxon>
        <taxon>Metazoa</taxon>
        <taxon>Ecdysozoa</taxon>
        <taxon>Arthropoda</taxon>
        <taxon>Chelicerata</taxon>
        <taxon>Arachnida</taxon>
        <taxon>Araneae</taxon>
        <taxon>Araneomorphae</taxon>
        <taxon>Entelegynae</taxon>
        <taxon>Araneoidea</taxon>
        <taxon>Nephilidae</taxon>
        <taxon>Nephila</taxon>
    </lineage>
</organism>
<evidence type="ECO:0000256" key="1">
    <source>
        <dbReference type="ARBA" id="ARBA00004430"/>
    </source>
</evidence>
<comment type="subcellular location">
    <subcellularLocation>
        <location evidence="1">Cytoplasm</location>
        <location evidence="1">Cytoskeleton</location>
        <location evidence="1">Cilium axoneme</location>
    </subcellularLocation>
</comment>
<keyword evidence="3" id="KW-0206">Cytoskeleton</keyword>
<accession>A0A8X6U7N1</accession>
<dbReference type="GO" id="GO:0005930">
    <property type="term" value="C:axoneme"/>
    <property type="evidence" value="ECO:0007669"/>
    <property type="project" value="UniProtKB-SubCell"/>
</dbReference>
<protein>
    <submittedName>
        <fullName evidence="6">EF-hand domain-containing family member C2</fullName>
    </submittedName>
</protein>
<dbReference type="Gene3D" id="1.10.238.10">
    <property type="entry name" value="EF-hand"/>
    <property type="match status" value="1"/>
</dbReference>
<evidence type="ECO:0000259" key="5">
    <source>
        <dbReference type="PROSITE" id="PS51336"/>
    </source>
</evidence>
<keyword evidence="7" id="KW-1185">Reference proteome</keyword>
<evidence type="ECO:0000256" key="4">
    <source>
        <dbReference type="ARBA" id="ARBA00023273"/>
    </source>
</evidence>
<keyword evidence="4" id="KW-0966">Cell projection</keyword>
<dbReference type="AlphaFoldDB" id="A0A8X6U7N1"/>
<sequence>MYVGSVIYVRGKAYELLEADEYTIDYMEKHSEMFPHANVRKIMAEFKEWIPSKCGSLKFGFEKYDSEKTGFIKYENFREVLYKEMPNEVQIQYPEHAMKTLARYYADEKYIGLCFEDVVSRVQSELYRKKFYDFENLKLAFQIYDNEEVGYLDPDRIYYILRTISLPLNRDLMKGFIYKFPKNDGKINYTDLIKALNWLENPHVHDKGEPHAIQINWERNETEKNLDKIKYNCFLMDIVST</sequence>